<evidence type="ECO:0000313" key="3">
    <source>
        <dbReference type="Proteomes" id="UP000275267"/>
    </source>
</evidence>
<accession>A0A3L6R7R1</accession>
<comment type="caution">
    <text evidence="2">The sequence shown here is derived from an EMBL/GenBank/DDBJ whole genome shotgun (WGS) entry which is preliminary data.</text>
</comment>
<dbReference type="SUPFAM" id="SSF47473">
    <property type="entry name" value="EF-hand"/>
    <property type="match status" value="1"/>
</dbReference>
<proteinExistence type="predicted"/>
<evidence type="ECO:0000256" key="1">
    <source>
        <dbReference type="SAM" id="MobiDB-lite"/>
    </source>
</evidence>
<feature type="compositionally biased region" description="Low complexity" evidence="1">
    <location>
        <begin position="111"/>
        <end position="120"/>
    </location>
</feature>
<dbReference type="InterPro" id="IPR011992">
    <property type="entry name" value="EF-hand-dom_pair"/>
</dbReference>
<name>A0A3L6R7R1_PANMI</name>
<reference evidence="3" key="1">
    <citation type="journal article" date="2019" name="Nat. Commun.">
        <title>The genome of broomcorn millet.</title>
        <authorList>
            <person name="Zou C."/>
            <person name="Miki D."/>
            <person name="Li D."/>
            <person name="Tang Q."/>
            <person name="Xiao L."/>
            <person name="Rajput S."/>
            <person name="Deng P."/>
            <person name="Jia W."/>
            <person name="Huang R."/>
            <person name="Zhang M."/>
            <person name="Sun Y."/>
            <person name="Hu J."/>
            <person name="Fu X."/>
            <person name="Schnable P.S."/>
            <person name="Li F."/>
            <person name="Zhang H."/>
            <person name="Feng B."/>
            <person name="Zhu X."/>
            <person name="Liu R."/>
            <person name="Schnable J.C."/>
            <person name="Zhu J.-K."/>
            <person name="Zhang H."/>
        </authorList>
    </citation>
    <scope>NUCLEOTIDE SEQUENCE [LARGE SCALE GENOMIC DNA]</scope>
</reference>
<protein>
    <submittedName>
        <fullName evidence="2">Calcium-binding protein CML9</fullName>
    </submittedName>
</protein>
<feature type="compositionally biased region" description="Basic residues" evidence="1">
    <location>
        <begin position="85"/>
        <end position="96"/>
    </location>
</feature>
<sequence>MAEKLTPEQADECKEIFDLFDADEDGKDTTAPITPAPRTKTDLFSVSFPTAPCRSHRRGRARDGAALAGPERGRGRGAALPGGRGRPRGLRRHRPRGVPGRGGAQDGRQAVGGAPRGVLRPVRRRPQRVHPRGAAAAGDGEPRRPAHGGGGRRDAPRGRPPRRGPRRVQGVRQGAAQGQEMTRWSVAGGRRRP</sequence>
<keyword evidence="3" id="KW-1185">Reference proteome</keyword>
<gene>
    <name evidence="2" type="ORF">C2845_PM06G17870</name>
</gene>
<feature type="compositionally biased region" description="Low complexity" evidence="1">
    <location>
        <begin position="167"/>
        <end position="179"/>
    </location>
</feature>
<feature type="region of interest" description="Disordered" evidence="1">
    <location>
        <begin position="19"/>
        <end position="193"/>
    </location>
</feature>
<feature type="compositionally biased region" description="Basic residues" evidence="1">
    <location>
        <begin position="121"/>
        <end position="131"/>
    </location>
</feature>
<dbReference type="EMBL" id="PQIB02000009">
    <property type="protein sequence ID" value="RLM98878.1"/>
    <property type="molecule type" value="Genomic_DNA"/>
</dbReference>
<organism evidence="2 3">
    <name type="scientific">Panicum miliaceum</name>
    <name type="common">Proso millet</name>
    <name type="synonym">Broomcorn millet</name>
    <dbReference type="NCBI Taxonomy" id="4540"/>
    <lineage>
        <taxon>Eukaryota</taxon>
        <taxon>Viridiplantae</taxon>
        <taxon>Streptophyta</taxon>
        <taxon>Embryophyta</taxon>
        <taxon>Tracheophyta</taxon>
        <taxon>Spermatophyta</taxon>
        <taxon>Magnoliopsida</taxon>
        <taxon>Liliopsida</taxon>
        <taxon>Poales</taxon>
        <taxon>Poaceae</taxon>
        <taxon>PACMAD clade</taxon>
        <taxon>Panicoideae</taxon>
        <taxon>Panicodae</taxon>
        <taxon>Paniceae</taxon>
        <taxon>Panicinae</taxon>
        <taxon>Panicum</taxon>
        <taxon>Panicum sect. Panicum</taxon>
    </lineage>
</organism>
<dbReference type="AlphaFoldDB" id="A0A3L6R7R1"/>
<dbReference type="Proteomes" id="UP000275267">
    <property type="component" value="Unassembled WGS sequence"/>
</dbReference>
<dbReference type="OrthoDB" id="26525at2759"/>
<evidence type="ECO:0000313" key="2">
    <source>
        <dbReference type="EMBL" id="RLM98878.1"/>
    </source>
</evidence>